<feature type="domain" description="IgGFc-binding protein N-terminal" evidence="2">
    <location>
        <begin position="148"/>
        <end position="431"/>
    </location>
</feature>
<organism evidence="3 4">
    <name type="scientific">Plectus sambesii</name>
    <dbReference type="NCBI Taxonomy" id="2011161"/>
    <lineage>
        <taxon>Eukaryota</taxon>
        <taxon>Metazoa</taxon>
        <taxon>Ecdysozoa</taxon>
        <taxon>Nematoda</taxon>
        <taxon>Chromadorea</taxon>
        <taxon>Plectida</taxon>
        <taxon>Plectina</taxon>
        <taxon>Plectoidea</taxon>
        <taxon>Plectidae</taxon>
        <taxon>Plectus</taxon>
    </lineage>
</organism>
<dbReference type="WBParaSite" id="PSAMB.scaffold600size46123.g7622.t1">
    <property type="protein sequence ID" value="PSAMB.scaffold600size46123.g7622.t1"/>
    <property type="gene ID" value="PSAMB.scaffold600size46123.g7622"/>
</dbReference>
<proteinExistence type="predicted"/>
<feature type="chain" id="PRO_5037448012" evidence="1">
    <location>
        <begin position="20"/>
        <end position="458"/>
    </location>
</feature>
<evidence type="ECO:0000313" key="3">
    <source>
        <dbReference type="Proteomes" id="UP000887566"/>
    </source>
</evidence>
<dbReference type="Pfam" id="PF17517">
    <property type="entry name" value="IgGFc_binding"/>
    <property type="match status" value="1"/>
</dbReference>
<accession>A0A914X1Z5</accession>
<feature type="signal peptide" evidence="1">
    <location>
        <begin position="1"/>
        <end position="19"/>
    </location>
</feature>
<dbReference type="AlphaFoldDB" id="A0A914X1Z5"/>
<dbReference type="Proteomes" id="UP000887566">
    <property type="component" value="Unplaced"/>
</dbReference>
<evidence type="ECO:0000313" key="4">
    <source>
        <dbReference type="WBParaSite" id="PSAMB.scaffold600size46123.g7622.t1"/>
    </source>
</evidence>
<keyword evidence="3" id="KW-1185">Reference proteome</keyword>
<dbReference type="PANTHER" id="PTHR46534">
    <property type="entry name" value="IGGFC_BINDING DOMAIN-CONTAINING PROTEIN"/>
    <property type="match status" value="1"/>
</dbReference>
<reference evidence="4" key="1">
    <citation type="submission" date="2022-11" db="UniProtKB">
        <authorList>
            <consortium name="WormBaseParasite"/>
        </authorList>
    </citation>
    <scope>IDENTIFICATION</scope>
</reference>
<name>A0A914X1Z5_9BILA</name>
<evidence type="ECO:0000256" key="1">
    <source>
        <dbReference type="SAM" id="SignalP"/>
    </source>
</evidence>
<protein>
    <submittedName>
        <fullName evidence="4">IgGFc-binding protein N-terminal domain-containing protein</fullName>
    </submittedName>
</protein>
<evidence type="ECO:0000259" key="2">
    <source>
        <dbReference type="Pfam" id="PF17517"/>
    </source>
</evidence>
<keyword evidence="1" id="KW-0732">Signal</keyword>
<dbReference type="InterPro" id="IPR035234">
    <property type="entry name" value="IgGFc-bd_N"/>
</dbReference>
<dbReference type="PANTHER" id="PTHR46534:SF1">
    <property type="entry name" value="IGGFC-BINDING PROTEIN N-TERMINAL DOMAIN-CONTAINING PROTEIN"/>
    <property type="match status" value="1"/>
</dbReference>
<sequence>MRWITVACVLLTVLLYCDANVDGIESLSVHPLVTPMTTGTAFVFAFLSSHFNANVTENLWVLVSNQNSTATVQVTITSNYPGFQAITATVGPQNVTRIPILPVDLQSQYPNNLTGSVTTIEKKGLRLISTLPVTVYLDNERTHGGSGDGMLVLPICQLGTNYETINEESDYATINMYSVVALQDNTEVRWINGSVGGTPTWGVATLNALEVLTNSHTTRRLTATEVKASAPVAVISGNVCGVSVNNNPVCDFESVMLTPQQAWGTKFFFVTFEGTTLNGFILTVNQTTNVYRDSTLLITITADQYLIFNTGTSYIWTDKPAEVVQEGRLKVGTVQTGAPFFVHSPPSEQFITGPVQFATDALLANNTEHYVRIVTTVMNVGTFAIDNYTPSALLYTRVGRSSFYFYNMRIMPGTHTITPASPSNFYSAVVYGYGDSTGYGFAAGLNLPAVNGPCAPTK</sequence>